<keyword evidence="1" id="KW-0472">Membrane</keyword>
<protein>
    <submittedName>
        <fullName evidence="2 3">Uncharacterized protein</fullName>
    </submittedName>
</protein>
<feature type="transmembrane region" description="Helical" evidence="1">
    <location>
        <begin position="12"/>
        <end position="33"/>
    </location>
</feature>
<proteinExistence type="predicted"/>
<dbReference type="InParanoid" id="A0A2K1JD75"/>
<dbReference type="Gramene" id="Pp3c15_14759V3.1">
    <property type="protein sequence ID" value="PAC:32928584.CDS.1"/>
    <property type="gene ID" value="Pp3c15_14759"/>
</dbReference>
<evidence type="ECO:0000313" key="2">
    <source>
        <dbReference type="EMBL" id="PNR39484.1"/>
    </source>
</evidence>
<dbReference type="Proteomes" id="UP000006727">
    <property type="component" value="Chromosome 15"/>
</dbReference>
<keyword evidence="1" id="KW-0812">Transmembrane</keyword>
<reference evidence="2 4" key="2">
    <citation type="journal article" date="2018" name="Plant J.">
        <title>The Physcomitrella patens chromosome-scale assembly reveals moss genome structure and evolution.</title>
        <authorList>
            <person name="Lang D."/>
            <person name="Ullrich K.K."/>
            <person name="Murat F."/>
            <person name="Fuchs J."/>
            <person name="Jenkins J."/>
            <person name="Haas F.B."/>
            <person name="Piednoel M."/>
            <person name="Gundlach H."/>
            <person name="Van Bel M."/>
            <person name="Meyberg R."/>
            <person name="Vives C."/>
            <person name="Morata J."/>
            <person name="Symeonidi A."/>
            <person name="Hiss M."/>
            <person name="Muchero W."/>
            <person name="Kamisugi Y."/>
            <person name="Saleh O."/>
            <person name="Blanc G."/>
            <person name="Decker E.L."/>
            <person name="van Gessel N."/>
            <person name="Grimwood J."/>
            <person name="Hayes R.D."/>
            <person name="Graham S.W."/>
            <person name="Gunter L.E."/>
            <person name="McDaniel S.F."/>
            <person name="Hoernstein S.N.W."/>
            <person name="Larsson A."/>
            <person name="Li F.W."/>
            <person name="Perroud P.F."/>
            <person name="Phillips J."/>
            <person name="Ranjan P."/>
            <person name="Rokshar D.S."/>
            <person name="Rothfels C.J."/>
            <person name="Schneider L."/>
            <person name="Shu S."/>
            <person name="Stevenson D.W."/>
            <person name="Thummler F."/>
            <person name="Tillich M."/>
            <person name="Villarreal Aguilar J.C."/>
            <person name="Widiez T."/>
            <person name="Wong G.K."/>
            <person name="Wymore A."/>
            <person name="Zhang Y."/>
            <person name="Zimmer A.D."/>
            <person name="Quatrano R.S."/>
            <person name="Mayer K.F.X."/>
            <person name="Goodstein D."/>
            <person name="Casacuberta J.M."/>
            <person name="Vandepoele K."/>
            <person name="Reski R."/>
            <person name="Cuming A.C."/>
            <person name="Tuskan G.A."/>
            <person name="Maumus F."/>
            <person name="Salse J."/>
            <person name="Schmutz J."/>
            <person name="Rensing S.A."/>
        </authorList>
    </citation>
    <scope>NUCLEOTIDE SEQUENCE [LARGE SCALE GENOMIC DNA]</scope>
    <source>
        <strain evidence="3 4">cv. Gransden 2004</strain>
    </source>
</reference>
<dbReference type="AlphaFoldDB" id="A0A2K1JD75"/>
<name>A0A2K1JD75_PHYPA</name>
<evidence type="ECO:0000313" key="3">
    <source>
        <dbReference type="EnsemblPlants" id="PAC:32928584.CDS.1"/>
    </source>
</evidence>
<reference evidence="3" key="3">
    <citation type="submission" date="2020-12" db="UniProtKB">
        <authorList>
            <consortium name="EnsemblPlants"/>
        </authorList>
    </citation>
    <scope>IDENTIFICATION</scope>
</reference>
<keyword evidence="4" id="KW-1185">Reference proteome</keyword>
<evidence type="ECO:0000313" key="4">
    <source>
        <dbReference type="Proteomes" id="UP000006727"/>
    </source>
</evidence>
<reference evidence="2 4" key="1">
    <citation type="journal article" date="2008" name="Science">
        <title>The Physcomitrella genome reveals evolutionary insights into the conquest of land by plants.</title>
        <authorList>
            <person name="Rensing S."/>
            <person name="Lang D."/>
            <person name="Zimmer A."/>
            <person name="Terry A."/>
            <person name="Salamov A."/>
            <person name="Shapiro H."/>
            <person name="Nishiyama T."/>
            <person name="Perroud P.-F."/>
            <person name="Lindquist E."/>
            <person name="Kamisugi Y."/>
            <person name="Tanahashi T."/>
            <person name="Sakakibara K."/>
            <person name="Fujita T."/>
            <person name="Oishi K."/>
            <person name="Shin-I T."/>
            <person name="Kuroki Y."/>
            <person name="Toyoda A."/>
            <person name="Suzuki Y."/>
            <person name="Hashimoto A."/>
            <person name="Yamaguchi K."/>
            <person name="Sugano A."/>
            <person name="Kohara Y."/>
            <person name="Fujiyama A."/>
            <person name="Anterola A."/>
            <person name="Aoki S."/>
            <person name="Ashton N."/>
            <person name="Barbazuk W.B."/>
            <person name="Barker E."/>
            <person name="Bennetzen J."/>
            <person name="Bezanilla M."/>
            <person name="Blankenship R."/>
            <person name="Cho S.H."/>
            <person name="Dutcher S."/>
            <person name="Estelle M."/>
            <person name="Fawcett J.A."/>
            <person name="Gundlach H."/>
            <person name="Hanada K."/>
            <person name="Heyl A."/>
            <person name="Hicks K.A."/>
            <person name="Hugh J."/>
            <person name="Lohr M."/>
            <person name="Mayer K."/>
            <person name="Melkozernov A."/>
            <person name="Murata T."/>
            <person name="Nelson D."/>
            <person name="Pils B."/>
            <person name="Prigge M."/>
            <person name="Reiss B."/>
            <person name="Renner T."/>
            <person name="Rombauts S."/>
            <person name="Rushton P."/>
            <person name="Sanderfoot A."/>
            <person name="Schween G."/>
            <person name="Shiu S.-H."/>
            <person name="Stueber K."/>
            <person name="Theodoulou F.L."/>
            <person name="Tu H."/>
            <person name="Van de Peer Y."/>
            <person name="Verrier P.J."/>
            <person name="Waters E."/>
            <person name="Wood A."/>
            <person name="Yang L."/>
            <person name="Cove D."/>
            <person name="Cuming A."/>
            <person name="Hasebe M."/>
            <person name="Lucas S."/>
            <person name="Mishler D.B."/>
            <person name="Reski R."/>
            <person name="Grigoriev I."/>
            <person name="Quatrano R.S."/>
            <person name="Boore J.L."/>
        </authorList>
    </citation>
    <scope>NUCLEOTIDE SEQUENCE [LARGE SCALE GENOMIC DNA]</scope>
    <source>
        <strain evidence="3 4">cv. Gransden 2004</strain>
    </source>
</reference>
<dbReference type="EMBL" id="ABEU02000015">
    <property type="protein sequence ID" value="PNR39484.1"/>
    <property type="molecule type" value="Genomic_DNA"/>
</dbReference>
<evidence type="ECO:0000256" key="1">
    <source>
        <dbReference type="SAM" id="Phobius"/>
    </source>
</evidence>
<organism evidence="2">
    <name type="scientific">Physcomitrium patens</name>
    <name type="common">Spreading-leaved earth moss</name>
    <name type="synonym">Physcomitrella patens</name>
    <dbReference type="NCBI Taxonomy" id="3218"/>
    <lineage>
        <taxon>Eukaryota</taxon>
        <taxon>Viridiplantae</taxon>
        <taxon>Streptophyta</taxon>
        <taxon>Embryophyta</taxon>
        <taxon>Bryophyta</taxon>
        <taxon>Bryophytina</taxon>
        <taxon>Bryopsida</taxon>
        <taxon>Funariidae</taxon>
        <taxon>Funariales</taxon>
        <taxon>Funariaceae</taxon>
        <taxon>Physcomitrium</taxon>
    </lineage>
</organism>
<feature type="transmembrane region" description="Helical" evidence="1">
    <location>
        <begin position="39"/>
        <end position="63"/>
    </location>
</feature>
<keyword evidence="1" id="KW-1133">Transmembrane helix</keyword>
<dbReference type="EnsemblPlants" id="Pp3c15_14759V3.1">
    <property type="protein sequence ID" value="PAC:32928584.CDS.1"/>
    <property type="gene ID" value="Pp3c15_14759"/>
</dbReference>
<sequence length="113" mass="12071">MAAESLDFFLELRILLCVAAGPVFSSASTFLGGQLVFPLAAFLFGVCYNVDATGAAVTFFLFLRAAAHVVDPVVVSCDGQFPRRSSCFFGSFSILLRFLVGAARGFHCCGWSV</sequence>
<accession>A0A2K1JD75</accession>
<gene>
    <name evidence="2" type="ORF">PHYPA_019762</name>
</gene>